<evidence type="ECO:0000256" key="6">
    <source>
        <dbReference type="SAM" id="Phobius"/>
    </source>
</evidence>
<feature type="transmembrane region" description="Helical" evidence="6">
    <location>
        <begin position="545"/>
        <end position="568"/>
    </location>
</feature>
<gene>
    <name evidence="8" type="ORF">GCM10023205_10930</name>
</gene>
<dbReference type="InterPro" id="IPR050545">
    <property type="entry name" value="Mycobact_MmpL"/>
</dbReference>
<comment type="caution">
    <text evidence="8">The sequence shown here is derived from an EMBL/GenBank/DDBJ whole genome shotgun (WGS) entry which is preliminary data.</text>
</comment>
<dbReference type="Proteomes" id="UP001500466">
    <property type="component" value="Unassembled WGS sequence"/>
</dbReference>
<evidence type="ECO:0000256" key="4">
    <source>
        <dbReference type="ARBA" id="ARBA00022989"/>
    </source>
</evidence>
<dbReference type="InterPro" id="IPR004869">
    <property type="entry name" value="MMPL_dom"/>
</dbReference>
<feature type="transmembrane region" description="Helical" evidence="6">
    <location>
        <begin position="666"/>
        <end position="689"/>
    </location>
</feature>
<keyword evidence="5 6" id="KW-0472">Membrane</keyword>
<feature type="transmembrane region" description="Helical" evidence="6">
    <location>
        <begin position="521"/>
        <end position="538"/>
    </location>
</feature>
<keyword evidence="2" id="KW-1003">Cell membrane</keyword>
<sequence>MARWSATNPWKAIGMWVALVVICLAAGTMAGTHKATASDMGVGESGRADEISRQFDLVNPASENVLITAQGGGTLDKAAAQRAADQVTAKLEALPEVANVGTAVTSADGTALLVPVDYKGDPEKAKDHVDPLLSAGKDVAKDNPQLRVEFMGDGSGAKGIEEQIGSDLGKAEMFSLPVTLVILMIAFGALIAASVPIVLALTAVAASFGLYGLASAVFPDPGSAQNIVMMIGMAVGVDYSLFYVRREREERAKGHGRIDAIEIAARTSGHAVVVSGFAVAVSMAGMYVADDAIFSGLATAGIIVVLVAMVGSLTVLPALLAKLGNKLDRPRVPVLWRLTARQDREPRVWKAMLRPALNHPKATLGTAVVLLGALALPAFGMKLQNTGIDDFPREMSVMQTYDRMTTAFPDKHAADNIVVLAAPGKSAETRAALDRALGRVAAHPLFVHEAAQVKTSADGRAFAVEVTAPFGSTSGQAKDALSTLRDDILPGTVGKVSGAEFAVGGETASNLDYAAHVKDKLPLVIAFVLLLTFVMMAFTFRSVVIALTAIAINLLSALASFGLLVLVFQHTWAEGILDFTSNGSVIAWLPLFLFVVLFGLSMDYHVFVVSRIREAALSGMSTRQAVERGITGSAGVITSAAIVMVSVFAVFATLSMMDMKQMGVGLAAAVLIDAIVVRIVVLPSLMVLLGHRNWWPSKMPRGLHTAPDTHHDTPAPQVARSVG</sequence>
<feature type="transmembrane region" description="Helical" evidence="6">
    <location>
        <begin position="12"/>
        <end position="30"/>
    </location>
</feature>
<dbReference type="Gene3D" id="1.20.1640.10">
    <property type="entry name" value="Multidrug efflux transporter AcrB transmembrane domain"/>
    <property type="match status" value="2"/>
</dbReference>
<dbReference type="PROSITE" id="PS50156">
    <property type="entry name" value="SSD"/>
    <property type="match status" value="1"/>
</dbReference>
<dbReference type="RefSeq" id="WP_345674112.1">
    <property type="nucleotide sequence ID" value="NZ_BAABHS010000003.1"/>
</dbReference>
<feature type="transmembrane region" description="Helical" evidence="6">
    <location>
        <begin position="178"/>
        <end position="211"/>
    </location>
</feature>
<evidence type="ECO:0000256" key="5">
    <source>
        <dbReference type="ARBA" id="ARBA00023136"/>
    </source>
</evidence>
<dbReference type="InterPro" id="IPR000731">
    <property type="entry name" value="SSD"/>
</dbReference>
<dbReference type="Pfam" id="PF03176">
    <property type="entry name" value="MMPL"/>
    <property type="match status" value="2"/>
</dbReference>
<accession>A0ABP9GRV1</accession>
<evidence type="ECO:0000259" key="7">
    <source>
        <dbReference type="PROSITE" id="PS50156"/>
    </source>
</evidence>
<feature type="transmembrane region" description="Helical" evidence="6">
    <location>
        <begin position="630"/>
        <end position="654"/>
    </location>
</feature>
<evidence type="ECO:0000313" key="8">
    <source>
        <dbReference type="EMBL" id="GAA4951771.1"/>
    </source>
</evidence>
<keyword evidence="9" id="KW-1185">Reference proteome</keyword>
<evidence type="ECO:0000256" key="2">
    <source>
        <dbReference type="ARBA" id="ARBA00022475"/>
    </source>
</evidence>
<dbReference type="PANTHER" id="PTHR33406">
    <property type="entry name" value="MEMBRANE PROTEIN MJ1562-RELATED"/>
    <property type="match status" value="1"/>
</dbReference>
<evidence type="ECO:0000313" key="9">
    <source>
        <dbReference type="Proteomes" id="UP001500466"/>
    </source>
</evidence>
<name>A0ABP9GRV1_9ACTN</name>
<feature type="domain" description="SSD" evidence="7">
    <location>
        <begin position="519"/>
        <end position="688"/>
    </location>
</feature>
<feature type="transmembrane region" description="Helical" evidence="6">
    <location>
        <begin position="293"/>
        <end position="321"/>
    </location>
</feature>
<evidence type="ECO:0000256" key="1">
    <source>
        <dbReference type="ARBA" id="ARBA00004651"/>
    </source>
</evidence>
<keyword evidence="4 6" id="KW-1133">Transmembrane helix</keyword>
<comment type="subcellular location">
    <subcellularLocation>
        <location evidence="1">Cell membrane</location>
        <topology evidence="1">Multi-pass membrane protein</topology>
    </subcellularLocation>
</comment>
<keyword evidence="3 6" id="KW-0812">Transmembrane</keyword>
<dbReference type="SUPFAM" id="SSF82866">
    <property type="entry name" value="Multidrug efflux transporter AcrB transmembrane domain"/>
    <property type="match status" value="2"/>
</dbReference>
<feature type="transmembrane region" description="Helical" evidence="6">
    <location>
        <begin position="263"/>
        <end position="287"/>
    </location>
</feature>
<dbReference type="PANTHER" id="PTHR33406:SF13">
    <property type="entry name" value="MEMBRANE PROTEIN YDFJ"/>
    <property type="match status" value="1"/>
</dbReference>
<feature type="transmembrane region" description="Helical" evidence="6">
    <location>
        <begin position="362"/>
        <end position="381"/>
    </location>
</feature>
<protein>
    <submittedName>
        <fullName evidence="8">MMPL family transporter</fullName>
    </submittedName>
</protein>
<dbReference type="EMBL" id="BAABHS010000003">
    <property type="protein sequence ID" value="GAA4951771.1"/>
    <property type="molecule type" value="Genomic_DNA"/>
</dbReference>
<organism evidence="8 9">
    <name type="scientific">Yinghuangia aomiensis</name>
    <dbReference type="NCBI Taxonomy" id="676205"/>
    <lineage>
        <taxon>Bacteria</taxon>
        <taxon>Bacillati</taxon>
        <taxon>Actinomycetota</taxon>
        <taxon>Actinomycetes</taxon>
        <taxon>Kitasatosporales</taxon>
        <taxon>Streptomycetaceae</taxon>
        <taxon>Yinghuangia</taxon>
    </lineage>
</organism>
<proteinExistence type="predicted"/>
<evidence type="ECO:0000256" key="3">
    <source>
        <dbReference type="ARBA" id="ARBA00022692"/>
    </source>
</evidence>
<feature type="transmembrane region" description="Helical" evidence="6">
    <location>
        <begin position="588"/>
        <end position="609"/>
    </location>
</feature>
<feature type="transmembrane region" description="Helical" evidence="6">
    <location>
        <begin position="223"/>
        <end position="242"/>
    </location>
</feature>
<reference evidence="9" key="1">
    <citation type="journal article" date="2019" name="Int. J. Syst. Evol. Microbiol.">
        <title>The Global Catalogue of Microorganisms (GCM) 10K type strain sequencing project: providing services to taxonomists for standard genome sequencing and annotation.</title>
        <authorList>
            <consortium name="The Broad Institute Genomics Platform"/>
            <consortium name="The Broad Institute Genome Sequencing Center for Infectious Disease"/>
            <person name="Wu L."/>
            <person name="Ma J."/>
        </authorList>
    </citation>
    <scope>NUCLEOTIDE SEQUENCE [LARGE SCALE GENOMIC DNA]</scope>
    <source>
        <strain evidence="9">JCM 17986</strain>
    </source>
</reference>